<dbReference type="InterPro" id="IPR000073">
    <property type="entry name" value="AB_hydrolase_1"/>
</dbReference>
<comment type="caution">
    <text evidence="3">The sequence shown here is derived from an EMBL/GenBank/DDBJ whole genome shotgun (WGS) entry which is preliminary data.</text>
</comment>
<sequence>MTADRFRSGACETPRHRTVWIEAGPAEGPLMIFVHGWPELGIIWEHQLRHFAAAGCRCVAPDMRGYGASSVPTRVTDYSVREITADLIELHDALGAAPAVWVGHDWGCAPVWSIAAHHPERCRAVAALCVPYFARGATAENMIATVNRGLYPMEAHPAGQFDYWLYHREHAGPAAGALAADVRATFAAMYRRTSPDVIGRPSKYSDVRSRGGFFGPDQRAPVMARDETMLSADTFEAFVTAFERTGFRGANAWYLNDADNAIFAREAPAFGRIDLPALFVHAAWDTVCDTVHSDLAVPMREDCTTLTEAVVETGHMLMLEAPDAVNDALGRWLDTVKERS</sequence>
<evidence type="ECO:0000313" key="3">
    <source>
        <dbReference type="EMBL" id="MBW6530377.1"/>
    </source>
</evidence>
<keyword evidence="4" id="KW-1185">Reference proteome</keyword>
<dbReference type="PRINTS" id="PR00412">
    <property type="entry name" value="EPOXHYDRLASE"/>
</dbReference>
<dbReference type="RefSeq" id="WP_219747745.1">
    <property type="nucleotide sequence ID" value="NZ_JAHXZN010000001.1"/>
</dbReference>
<keyword evidence="1 3" id="KW-0378">Hydrolase</keyword>
<accession>A0ABS7BL94</accession>
<dbReference type="InterPro" id="IPR000639">
    <property type="entry name" value="Epox_hydrolase-like"/>
</dbReference>
<dbReference type="Pfam" id="PF00561">
    <property type="entry name" value="Abhydrolase_1"/>
    <property type="match status" value="1"/>
</dbReference>
<dbReference type="InterPro" id="IPR029058">
    <property type="entry name" value="AB_hydrolase_fold"/>
</dbReference>
<dbReference type="PANTHER" id="PTHR43329">
    <property type="entry name" value="EPOXIDE HYDROLASE"/>
    <property type="match status" value="1"/>
</dbReference>
<protein>
    <submittedName>
        <fullName evidence="3">Alpha/beta hydrolase</fullName>
    </submittedName>
</protein>
<dbReference type="SUPFAM" id="SSF53474">
    <property type="entry name" value="alpha/beta-Hydrolases"/>
    <property type="match status" value="1"/>
</dbReference>
<reference evidence="3 4" key="1">
    <citation type="submission" date="2021-07" db="EMBL/GenBank/DDBJ databases">
        <title>Sphingomonas sp.</title>
        <authorList>
            <person name="Feng G."/>
            <person name="Li J."/>
            <person name="Pan M."/>
        </authorList>
    </citation>
    <scope>NUCLEOTIDE SEQUENCE [LARGE SCALE GENOMIC DNA]</scope>
    <source>
        <strain evidence="3 4">RRHST34</strain>
    </source>
</reference>
<dbReference type="EMBL" id="JAHXZN010000001">
    <property type="protein sequence ID" value="MBW6530377.1"/>
    <property type="molecule type" value="Genomic_DNA"/>
</dbReference>
<dbReference type="GO" id="GO:0016787">
    <property type="term" value="F:hydrolase activity"/>
    <property type="evidence" value="ECO:0007669"/>
    <property type="project" value="UniProtKB-KW"/>
</dbReference>
<evidence type="ECO:0000259" key="2">
    <source>
        <dbReference type="Pfam" id="PF00561"/>
    </source>
</evidence>
<evidence type="ECO:0000313" key="4">
    <source>
        <dbReference type="Proteomes" id="UP000759103"/>
    </source>
</evidence>
<name>A0ABS7BL94_9SPHN</name>
<proteinExistence type="predicted"/>
<feature type="domain" description="AB hydrolase-1" evidence="2">
    <location>
        <begin position="29"/>
        <end position="130"/>
    </location>
</feature>
<gene>
    <name evidence="3" type="ORF">KZ820_06490</name>
</gene>
<dbReference type="Gene3D" id="3.40.50.1820">
    <property type="entry name" value="alpha/beta hydrolase"/>
    <property type="match status" value="1"/>
</dbReference>
<evidence type="ECO:0000256" key="1">
    <source>
        <dbReference type="ARBA" id="ARBA00022801"/>
    </source>
</evidence>
<organism evidence="3 4">
    <name type="scientific">Sphingomonas citri</name>
    <dbReference type="NCBI Taxonomy" id="2862499"/>
    <lineage>
        <taxon>Bacteria</taxon>
        <taxon>Pseudomonadati</taxon>
        <taxon>Pseudomonadota</taxon>
        <taxon>Alphaproteobacteria</taxon>
        <taxon>Sphingomonadales</taxon>
        <taxon>Sphingomonadaceae</taxon>
        <taxon>Sphingomonas</taxon>
    </lineage>
</organism>
<dbReference type="Proteomes" id="UP000759103">
    <property type="component" value="Unassembled WGS sequence"/>
</dbReference>